<dbReference type="AlphaFoldDB" id="A0A347UIS5"/>
<dbReference type="Pfam" id="PF02625">
    <property type="entry name" value="XdhC_CoxI"/>
    <property type="match status" value="1"/>
</dbReference>
<evidence type="ECO:0000313" key="4">
    <source>
        <dbReference type="Proteomes" id="UP000261704"/>
    </source>
</evidence>
<gene>
    <name evidence="3" type="primary">xdhC</name>
    <name evidence="3" type="ORF">BAR1_12975</name>
</gene>
<dbReference type="InterPro" id="IPR027051">
    <property type="entry name" value="XdhC_Rossmann_dom"/>
</dbReference>
<protein>
    <submittedName>
        <fullName evidence="3">Xanthine dehydrogenase accessory protein XdhC</fullName>
    </submittedName>
</protein>
<dbReference type="Pfam" id="PF13478">
    <property type="entry name" value="XdhC_C"/>
    <property type="match status" value="1"/>
</dbReference>
<dbReference type="Proteomes" id="UP000261704">
    <property type="component" value="Chromosome"/>
</dbReference>
<feature type="domain" description="XdhC Rossmann" evidence="2">
    <location>
        <begin position="158"/>
        <end position="296"/>
    </location>
</feature>
<organism evidence="3 4">
    <name type="scientific">Profundibacter amoris</name>
    <dbReference type="NCBI Taxonomy" id="2171755"/>
    <lineage>
        <taxon>Bacteria</taxon>
        <taxon>Pseudomonadati</taxon>
        <taxon>Pseudomonadota</taxon>
        <taxon>Alphaproteobacteria</taxon>
        <taxon>Rhodobacterales</taxon>
        <taxon>Paracoccaceae</taxon>
        <taxon>Profundibacter</taxon>
    </lineage>
</organism>
<dbReference type="InterPro" id="IPR014308">
    <property type="entry name" value="Xanthine_DH_XdhC"/>
</dbReference>
<name>A0A347UIS5_9RHOB</name>
<evidence type="ECO:0000259" key="2">
    <source>
        <dbReference type="Pfam" id="PF13478"/>
    </source>
</evidence>
<keyword evidence="4" id="KW-1185">Reference proteome</keyword>
<dbReference type="PANTHER" id="PTHR30388:SF6">
    <property type="entry name" value="XANTHINE DEHYDROGENASE SUBUNIT A-RELATED"/>
    <property type="match status" value="1"/>
</dbReference>
<dbReference type="InterPro" id="IPR003777">
    <property type="entry name" value="XdhC_CoxI"/>
</dbReference>
<reference evidence="3 4" key="1">
    <citation type="submission" date="2018-09" db="EMBL/GenBank/DDBJ databases">
        <title>Profundibacter amoris BAR1 gen. nov., sp. nov., a new member of the Roseobacter clade isolated at Lokis Castle Vent Field on the Arctic Mid-Oceanic Ridge.</title>
        <authorList>
            <person name="Le Moine Bauer S."/>
            <person name="Sjoeberg A.G."/>
            <person name="L'Haridon S."/>
            <person name="Stokke R."/>
            <person name="Roalkvam I."/>
            <person name="Steen I.H."/>
            <person name="Dahle H."/>
        </authorList>
    </citation>
    <scope>NUCLEOTIDE SEQUENCE [LARGE SCALE GENOMIC DNA]</scope>
    <source>
        <strain evidence="3 4">BAR1</strain>
    </source>
</reference>
<evidence type="ECO:0000259" key="1">
    <source>
        <dbReference type="Pfam" id="PF02625"/>
    </source>
</evidence>
<accession>A0A347UIS5</accession>
<feature type="domain" description="XdhC- CoxI" evidence="1">
    <location>
        <begin position="12"/>
        <end position="73"/>
    </location>
</feature>
<dbReference type="KEGG" id="pamo:BAR1_12975"/>
<dbReference type="InterPro" id="IPR052698">
    <property type="entry name" value="MoCofactor_Util/Proc"/>
</dbReference>
<dbReference type="OrthoDB" id="61481at2"/>
<dbReference type="PANTHER" id="PTHR30388">
    <property type="entry name" value="ALDEHYDE OXIDOREDUCTASE MOLYBDENUM COFACTOR ASSEMBLY PROTEIN"/>
    <property type="match status" value="1"/>
</dbReference>
<dbReference type="NCBIfam" id="TIGR02964">
    <property type="entry name" value="xanthine_xdhC"/>
    <property type="match status" value="1"/>
</dbReference>
<proteinExistence type="predicted"/>
<dbReference type="EMBL" id="CP032125">
    <property type="protein sequence ID" value="AXX98753.1"/>
    <property type="molecule type" value="Genomic_DNA"/>
</dbReference>
<dbReference type="Gene3D" id="3.40.50.720">
    <property type="entry name" value="NAD(P)-binding Rossmann-like Domain"/>
    <property type="match status" value="1"/>
</dbReference>
<dbReference type="RefSeq" id="WP_118943407.1">
    <property type="nucleotide sequence ID" value="NZ_CP032125.1"/>
</dbReference>
<sequence>MSFRREELAEAVRAHGTVVRVIVTGTKGSAPRGAGTAMLVWDGGQSGTIGGGALEFEATKRARGMLADGGTSMQLTEPLGPALGQCCGGTVALVFERFTADNLPDQGAHVFVRPIGGEKGGMPPALQRKIDAAGNTQIPPTLVNGWLAESLWQAATPVWIFGAGHVGRALANVLAPLPEFAITLIDTEAARMPAELPPGVTPLMARDMAALVKHAPKDAHHFIMTMSHGIDLEICHALLNHSFAYAGLIGSKTKWVRFHSRLEKLGHTADEITRITCPIGDPALGKEPQAIAVSIAHKLLQDRAQRESRTDIARTTGEE</sequence>
<evidence type="ECO:0000313" key="3">
    <source>
        <dbReference type="EMBL" id="AXX98753.1"/>
    </source>
</evidence>